<dbReference type="RefSeq" id="WP_125755982.1">
    <property type="nucleotide sequence ID" value="NZ_JBHTOK010000002.1"/>
</dbReference>
<comment type="similarity">
    <text evidence="6">In the C-terminal section; belongs to the OsmX family.</text>
</comment>
<dbReference type="PANTHER" id="PTHR30177:SF4">
    <property type="entry name" value="OSMOPROTECTANT IMPORT PERMEASE PROTEIN OSMW"/>
    <property type="match status" value="1"/>
</dbReference>
<keyword evidence="2 8" id="KW-0813">Transport</keyword>
<gene>
    <name evidence="10" type="ORF">ACFQ5K_00305</name>
</gene>
<dbReference type="PANTHER" id="PTHR30177">
    <property type="entry name" value="GLYCINE BETAINE/L-PROLINE TRANSPORT SYSTEM PERMEASE PROTEIN PROW"/>
    <property type="match status" value="1"/>
</dbReference>
<name>A0ABW4CR21_9LACO</name>
<dbReference type="Gene3D" id="1.10.3720.10">
    <property type="entry name" value="MetI-like"/>
    <property type="match status" value="1"/>
</dbReference>
<dbReference type="Pfam" id="PF04069">
    <property type="entry name" value="OpuAC"/>
    <property type="match status" value="1"/>
</dbReference>
<dbReference type="Gene3D" id="3.40.190.10">
    <property type="entry name" value="Periplasmic binding protein-like II"/>
    <property type="match status" value="1"/>
</dbReference>
<dbReference type="InterPro" id="IPR007210">
    <property type="entry name" value="ABC_Gly_betaine_transp_sub-bd"/>
</dbReference>
<dbReference type="PROSITE" id="PS50928">
    <property type="entry name" value="ABC_TM1"/>
    <property type="match status" value="1"/>
</dbReference>
<feature type="transmembrane region" description="Helical" evidence="8">
    <location>
        <begin position="25"/>
        <end position="46"/>
    </location>
</feature>
<keyword evidence="11" id="KW-1185">Reference proteome</keyword>
<dbReference type="InterPro" id="IPR035906">
    <property type="entry name" value="MetI-like_sf"/>
</dbReference>
<dbReference type="EMBL" id="JBHTOK010000002">
    <property type="protein sequence ID" value="MFD1439834.1"/>
    <property type="molecule type" value="Genomic_DNA"/>
</dbReference>
<dbReference type="Pfam" id="PF00528">
    <property type="entry name" value="BPD_transp_1"/>
    <property type="match status" value="1"/>
</dbReference>
<sequence>MQALWETFLDQRGTLLTKLVEHLQLSLIALLLALLIAIPLGIWAQNHDRFAGFLLQVTGILQTIPSLALLGLLIPIVGIGTAPSIIALVVYALLPIFQNTYTGLHEIDPAYKEAEEAFGMSKPQRLVKVELPLAMPVILGGVRTAAVLIIGTATLAALVGGGGLGDIIMRGINLNDPTLTLLGALASALLAILFSWFISMFSKWRWQVSVAVLGALVLGFGGYATYQAVAPKPETIVVAGKLGSEPEILINMYKDLIEQADANVNVELKPNFGQTSFLYSALKSDKIDIYPEFTGTVVSSLLKPSKKQAAQIAEGQDPYPIAESLLNKQDLSLGKPMAYNNTYAVVVKKAWAEQNGITKISDLTKLSTPLKAGFDVEFNAREDGYKGIQSKYGVSFTVNTLDSSMRYQALNRGQVQVTDGYSTDSQIRQYHLLALEDDRKLFPVYQGAPLMRTQFAKDHPKLTAALNQLGGKISEADMQEMNYEVNVQGKSASAVAKTYLTKHGLLKEAR</sequence>
<feature type="transmembrane region" description="Helical" evidence="8">
    <location>
        <begin position="133"/>
        <end position="158"/>
    </location>
</feature>
<feature type="transmembrane region" description="Helical" evidence="8">
    <location>
        <begin position="204"/>
        <end position="226"/>
    </location>
</feature>
<evidence type="ECO:0000256" key="4">
    <source>
        <dbReference type="ARBA" id="ARBA00022989"/>
    </source>
</evidence>
<comment type="subcellular location">
    <subcellularLocation>
        <location evidence="8">Cell membrane</location>
        <topology evidence="8">Multi-pass membrane protein</topology>
    </subcellularLocation>
    <subcellularLocation>
        <location evidence="1">Membrane</location>
        <topology evidence="1">Multi-pass membrane protein</topology>
    </subcellularLocation>
</comment>
<comment type="caution">
    <text evidence="10">The sequence shown here is derived from an EMBL/GenBank/DDBJ whole genome shotgun (WGS) entry which is preliminary data.</text>
</comment>
<keyword evidence="3 8" id="KW-0812">Transmembrane</keyword>
<evidence type="ECO:0000313" key="10">
    <source>
        <dbReference type="EMBL" id="MFD1439834.1"/>
    </source>
</evidence>
<evidence type="ECO:0000256" key="6">
    <source>
        <dbReference type="ARBA" id="ARBA00035642"/>
    </source>
</evidence>
<dbReference type="SUPFAM" id="SSF161098">
    <property type="entry name" value="MetI-like"/>
    <property type="match status" value="1"/>
</dbReference>
<evidence type="ECO:0000256" key="8">
    <source>
        <dbReference type="RuleBase" id="RU363032"/>
    </source>
</evidence>
<evidence type="ECO:0000259" key="9">
    <source>
        <dbReference type="PROSITE" id="PS50928"/>
    </source>
</evidence>
<evidence type="ECO:0000313" key="11">
    <source>
        <dbReference type="Proteomes" id="UP001597212"/>
    </source>
</evidence>
<proteinExistence type="inferred from homology"/>
<organism evidence="10 11">
    <name type="scientific">Lacticaseibacillus hegangensis</name>
    <dbReference type="NCBI Taxonomy" id="2486010"/>
    <lineage>
        <taxon>Bacteria</taxon>
        <taxon>Bacillati</taxon>
        <taxon>Bacillota</taxon>
        <taxon>Bacilli</taxon>
        <taxon>Lactobacillales</taxon>
        <taxon>Lactobacillaceae</taxon>
        <taxon>Lacticaseibacillus</taxon>
    </lineage>
</organism>
<comment type="similarity">
    <text evidence="8">Belongs to the binding-protein-dependent transport system permease family.</text>
</comment>
<protein>
    <submittedName>
        <fullName evidence="10">ABC transporter permease/substrate-binding protein</fullName>
    </submittedName>
</protein>
<dbReference type="InterPro" id="IPR051204">
    <property type="entry name" value="ABC_transp_perm/SBD"/>
</dbReference>
<dbReference type="Gene3D" id="3.40.190.120">
    <property type="entry name" value="Osmoprotection protein (prox), domain 2"/>
    <property type="match status" value="1"/>
</dbReference>
<dbReference type="Proteomes" id="UP001597212">
    <property type="component" value="Unassembled WGS sequence"/>
</dbReference>
<reference evidence="11" key="1">
    <citation type="journal article" date="2019" name="Int. J. Syst. Evol. Microbiol.">
        <title>The Global Catalogue of Microorganisms (GCM) 10K type strain sequencing project: providing services to taxonomists for standard genome sequencing and annotation.</title>
        <authorList>
            <consortium name="The Broad Institute Genomics Platform"/>
            <consortium name="The Broad Institute Genome Sequencing Center for Infectious Disease"/>
            <person name="Wu L."/>
            <person name="Ma J."/>
        </authorList>
    </citation>
    <scope>NUCLEOTIDE SEQUENCE [LARGE SCALE GENOMIC DNA]</scope>
    <source>
        <strain evidence="11">CCM 8912</strain>
    </source>
</reference>
<dbReference type="InterPro" id="IPR000515">
    <property type="entry name" value="MetI-like"/>
</dbReference>
<evidence type="ECO:0000256" key="3">
    <source>
        <dbReference type="ARBA" id="ARBA00022692"/>
    </source>
</evidence>
<evidence type="ECO:0000256" key="2">
    <source>
        <dbReference type="ARBA" id="ARBA00022448"/>
    </source>
</evidence>
<keyword evidence="4 8" id="KW-1133">Transmembrane helix</keyword>
<dbReference type="SUPFAM" id="SSF53850">
    <property type="entry name" value="Periplasmic binding protein-like II"/>
    <property type="match status" value="1"/>
</dbReference>
<comment type="similarity">
    <text evidence="7">In the N-terminal section; belongs to the binding-protein-dependent transport system permease family.</text>
</comment>
<dbReference type="InterPro" id="IPR058089">
    <property type="entry name" value="EgtUBC_SBD"/>
</dbReference>
<evidence type="ECO:0000256" key="5">
    <source>
        <dbReference type="ARBA" id="ARBA00023136"/>
    </source>
</evidence>
<accession>A0ABW4CR21</accession>
<evidence type="ECO:0000256" key="1">
    <source>
        <dbReference type="ARBA" id="ARBA00004141"/>
    </source>
</evidence>
<dbReference type="CDD" id="cd13610">
    <property type="entry name" value="PBP2_ChoS"/>
    <property type="match status" value="1"/>
</dbReference>
<dbReference type="CDD" id="cd06261">
    <property type="entry name" value="TM_PBP2"/>
    <property type="match status" value="1"/>
</dbReference>
<feature type="transmembrane region" description="Helical" evidence="8">
    <location>
        <begin position="179"/>
        <end position="198"/>
    </location>
</feature>
<feature type="transmembrane region" description="Helical" evidence="8">
    <location>
        <begin position="67"/>
        <end position="94"/>
    </location>
</feature>
<evidence type="ECO:0000256" key="7">
    <source>
        <dbReference type="ARBA" id="ARBA00035652"/>
    </source>
</evidence>
<feature type="domain" description="ABC transmembrane type-1" evidence="9">
    <location>
        <begin position="19"/>
        <end position="202"/>
    </location>
</feature>
<keyword evidence="5 8" id="KW-0472">Membrane</keyword>